<dbReference type="AlphaFoldDB" id="A0AAU0F1H3"/>
<evidence type="ECO:0000313" key="1">
    <source>
        <dbReference type="EMBL" id="WOC51283.1"/>
    </source>
</evidence>
<sequence>MEQNYFKGENPQKGVGFIIALVGDEYYL</sequence>
<evidence type="ECO:0000313" key="2">
    <source>
        <dbReference type="Proteomes" id="UP001432059"/>
    </source>
</evidence>
<name>A0AAU0F1H3_9FLAO</name>
<dbReference type="Proteomes" id="UP001432059">
    <property type="component" value="Chromosome"/>
</dbReference>
<dbReference type="EMBL" id="CP136426">
    <property type="protein sequence ID" value="WOC51283.1"/>
    <property type="molecule type" value="Genomic_DNA"/>
</dbReference>
<protein>
    <submittedName>
        <fullName evidence="1">Uncharacterized protein</fullName>
    </submittedName>
</protein>
<proteinExistence type="predicted"/>
<reference evidence="1" key="1">
    <citation type="submission" date="2023-10" db="EMBL/GenBank/DDBJ databases">
        <title>Characterization and whole genome sequencing of a novel strain of Bergeyella porcorum QD2021 isolated from pig.</title>
        <authorList>
            <person name="Liu G."/>
            <person name="Chen C."/>
            <person name="Han X."/>
        </authorList>
    </citation>
    <scope>NUCLEOTIDE SEQUENCE</scope>
    <source>
        <strain evidence="1">QD2021</strain>
    </source>
</reference>
<accession>A0AAU0F1H3</accession>
<dbReference type="KEGG" id="bpor:BPO_0636"/>
<organism evidence="1 2">
    <name type="scientific">Bergeyella porcorum</name>
    <dbReference type="NCBI Taxonomy" id="1735111"/>
    <lineage>
        <taxon>Bacteria</taxon>
        <taxon>Pseudomonadati</taxon>
        <taxon>Bacteroidota</taxon>
        <taxon>Flavobacteriia</taxon>
        <taxon>Flavobacteriales</taxon>
        <taxon>Weeksellaceae</taxon>
        <taxon>Bergeyella</taxon>
    </lineage>
</organism>
<keyword evidence="2" id="KW-1185">Reference proteome</keyword>
<gene>
    <name evidence="1" type="ORF">BPO_0636</name>
</gene>